<feature type="coiled-coil region" evidence="2">
    <location>
        <begin position="469"/>
        <end position="496"/>
    </location>
</feature>
<dbReference type="PANTHER" id="PTHR31631">
    <property type="entry name" value="PROTEIN NETWORKED 2D"/>
    <property type="match status" value="1"/>
</dbReference>
<dbReference type="EMBL" id="VIEB01000488">
    <property type="protein sequence ID" value="TQD89177.1"/>
    <property type="molecule type" value="Genomic_DNA"/>
</dbReference>
<gene>
    <name evidence="5" type="ORF">C1H46_025260</name>
</gene>
<evidence type="ECO:0000259" key="4">
    <source>
        <dbReference type="PROSITE" id="PS51774"/>
    </source>
</evidence>
<name>A0A540LRT5_MALBA</name>
<keyword evidence="6" id="KW-1185">Reference proteome</keyword>
<dbReference type="InterPro" id="IPR056888">
    <property type="entry name" value="NET2A-D/KIP1-like_dom"/>
</dbReference>
<organism evidence="5 6">
    <name type="scientific">Malus baccata</name>
    <name type="common">Siberian crab apple</name>
    <name type="synonym">Pyrus baccata</name>
    <dbReference type="NCBI Taxonomy" id="106549"/>
    <lineage>
        <taxon>Eukaryota</taxon>
        <taxon>Viridiplantae</taxon>
        <taxon>Streptophyta</taxon>
        <taxon>Embryophyta</taxon>
        <taxon>Tracheophyta</taxon>
        <taxon>Spermatophyta</taxon>
        <taxon>Magnoliopsida</taxon>
        <taxon>eudicotyledons</taxon>
        <taxon>Gunneridae</taxon>
        <taxon>Pentapetalae</taxon>
        <taxon>rosids</taxon>
        <taxon>fabids</taxon>
        <taxon>Rosales</taxon>
        <taxon>Rosaceae</taxon>
        <taxon>Amygdaloideae</taxon>
        <taxon>Maleae</taxon>
        <taxon>Malus</taxon>
    </lineage>
</organism>
<accession>A0A540LRT5</accession>
<feature type="region of interest" description="Disordered" evidence="3">
    <location>
        <begin position="324"/>
        <end position="367"/>
    </location>
</feature>
<dbReference type="InterPro" id="IPR011684">
    <property type="entry name" value="NAB"/>
</dbReference>
<dbReference type="AlphaFoldDB" id="A0A540LRT5"/>
<feature type="region of interest" description="Disordered" evidence="3">
    <location>
        <begin position="684"/>
        <end position="708"/>
    </location>
</feature>
<feature type="domain" description="NAB" evidence="4">
    <location>
        <begin position="222"/>
        <end position="302"/>
    </location>
</feature>
<dbReference type="Proteomes" id="UP000315295">
    <property type="component" value="Unassembled WGS sequence"/>
</dbReference>
<evidence type="ECO:0000256" key="2">
    <source>
        <dbReference type="SAM" id="Coils"/>
    </source>
</evidence>
<dbReference type="InterPro" id="IPR056889">
    <property type="entry name" value="NET2A-D/KIP1-like_C"/>
</dbReference>
<feature type="coiled-coil region" evidence="2">
    <location>
        <begin position="798"/>
        <end position="850"/>
    </location>
</feature>
<dbReference type="Pfam" id="PF24918">
    <property type="entry name" value="NET2A_C"/>
    <property type="match status" value="1"/>
</dbReference>
<dbReference type="Pfam" id="PF25014">
    <property type="entry name" value="NET2A"/>
    <property type="match status" value="1"/>
</dbReference>
<dbReference type="Pfam" id="PF07765">
    <property type="entry name" value="KIP1"/>
    <property type="match status" value="1"/>
</dbReference>
<feature type="coiled-coil region" evidence="2">
    <location>
        <begin position="565"/>
        <end position="658"/>
    </location>
</feature>
<keyword evidence="1 2" id="KW-0175">Coiled coil</keyword>
<feature type="region of interest" description="Disordered" evidence="3">
    <location>
        <begin position="730"/>
        <end position="774"/>
    </location>
</feature>
<dbReference type="PROSITE" id="PS51774">
    <property type="entry name" value="NAB"/>
    <property type="match status" value="1"/>
</dbReference>
<protein>
    <recommendedName>
        <fullName evidence="4">NAB domain-containing protein</fullName>
    </recommendedName>
</protein>
<evidence type="ECO:0000313" key="6">
    <source>
        <dbReference type="Proteomes" id="UP000315295"/>
    </source>
</evidence>
<evidence type="ECO:0000256" key="3">
    <source>
        <dbReference type="SAM" id="MobiDB-lite"/>
    </source>
</evidence>
<comment type="caution">
    <text evidence="5">The sequence shown here is derived from an EMBL/GenBank/DDBJ whole genome shotgun (WGS) entry which is preliminary data.</text>
</comment>
<reference evidence="5 6" key="1">
    <citation type="journal article" date="2019" name="G3 (Bethesda)">
        <title>Sequencing of a Wild Apple (Malus baccata) Genome Unravels the Differences Between Cultivated and Wild Apple Species Regarding Disease Resistance and Cold Tolerance.</title>
        <authorList>
            <person name="Chen X."/>
        </authorList>
    </citation>
    <scope>NUCLEOTIDE SEQUENCE [LARGE SCALE GENOMIC DNA]</scope>
    <source>
        <strain evidence="6">cv. Shandingzi</strain>
        <tissue evidence="5">Leaves</tissue>
    </source>
</reference>
<evidence type="ECO:0000256" key="1">
    <source>
        <dbReference type="ARBA" id="ARBA00023054"/>
    </source>
</evidence>
<feature type="region of interest" description="Disordered" evidence="3">
    <location>
        <begin position="50"/>
        <end position="70"/>
    </location>
</feature>
<feature type="compositionally biased region" description="Acidic residues" evidence="3">
    <location>
        <begin position="698"/>
        <end position="708"/>
    </location>
</feature>
<feature type="compositionally biased region" description="Polar residues" evidence="3">
    <location>
        <begin position="330"/>
        <end position="348"/>
    </location>
</feature>
<dbReference type="PANTHER" id="PTHR31631:SF3">
    <property type="entry name" value="PROTEIN NETWORKED 2B"/>
    <property type="match status" value="1"/>
</dbReference>
<dbReference type="GO" id="GO:0003779">
    <property type="term" value="F:actin binding"/>
    <property type="evidence" value="ECO:0007669"/>
    <property type="project" value="InterPro"/>
</dbReference>
<dbReference type="STRING" id="106549.A0A540LRT5"/>
<feature type="coiled-coil region" evidence="2">
    <location>
        <begin position="973"/>
        <end position="1000"/>
    </location>
</feature>
<feature type="region of interest" description="Disordered" evidence="3">
    <location>
        <begin position="907"/>
        <end position="934"/>
    </location>
</feature>
<evidence type="ECO:0000313" key="5">
    <source>
        <dbReference type="EMBL" id="TQD89177.1"/>
    </source>
</evidence>
<sequence length="1178" mass="134997">MPFPVSDFSAYVMNAETFPLPLIGLGILNATGRRSFCRMLSWWLWSGKQKEPRIPKGSSLNSSPDSGMRETDALKFPSVKGSNMALSSSRRVKRKWHSREERKIDREYDVVLVPSEGGCVSVSESEDSDWSVGWLEPLGPGFQSDDDADDSFAVLVPCYGHVIHDMVKDSNNNILSTVGNIPDGYSDDFVFNGFLHVIIGFVERERERERGRMLHRAAGNAYSWWWASHIRTKQSKWLEQNLQDMEEKVHDTLKIIDDDGDSFAKRAEMYYRKRPELVVFVEESFRAYRALAERYDHLSRDMQSANRTIATVFPERVQYAMEDEDDEIASQASTSSDVPNKASPNASKNIPKVPKAPKDFRSKSMLSRKGTLKRNTSSAKAALAVTLRSGLTKDEALEEIDKLQKDILALQTEKEFVKILFERGYDRYWEFENQITDMQKRVCNLQDEYGIGTVIEDNEARTLMAATALKSCKDSLTKMQEKKERSEEDARAESQRVREVCTKFESLRNEFRLKHADWSDTDEYEYENIDVESLSLDQERHDDQDSLRSKVLEQLDTNSNTSISMTELAEKIDGLVNKIVNLETAVTSQNALVNRLKLETDQLQVHARSLEEEKETLMENADKMSKRLKELEEELRRIRNLNRSVEDQNKNLQAHFTEASCNLDHLSGKLNSVKHEDEDENVGLFQDVKTVDAKPEKEIEEDSEKAVLDDDSVVLEDKVTNGEVKKEDVTILETSVKAEDEEEKQSDQPMPQEQQERQDSAEVVDPQELELEKEDQPNWRQLFLKGLEDREKVLLEEYTSILRDYKDARRKLSDVEKKNRDNIFDLAMEIRELRGVVASKDKEIKLLKQKVSSPETNPDDSPATVYKYPTQEGPLESPTQVVACPYSTVASLNLDKEMISNYLGEQGTEKFEDSSGNSKVSPRKEEERIMRRKTTVRPHSVSAIEGRFRSDIDELLEENLEFWLRFSTSVHQIQKFQTSIQDLQSELLKLKNKKKRDGQALQSDARPIYRHLREIQTELSLWLEHNAVLKDDLQGRFLSLCHIQDEISRLSNLGSEGEKMELISKYQAAKFQGEVLNMKQENNKVADELQAGLNRVKGLKVEVEKTLARLDGELGISVSKSINNPQRSTSKARIPLRSFLFGIKLRRQKQSIFSCVSPALQKQHTDLAAATPPPEQPM</sequence>
<proteinExistence type="predicted"/>